<evidence type="ECO:0000256" key="13">
    <source>
        <dbReference type="ARBA" id="ARBA00022909"/>
    </source>
</evidence>
<comment type="similarity">
    <text evidence="4 21">Belongs to the folylpolyglutamate synthase family.</text>
</comment>
<evidence type="ECO:0000256" key="5">
    <source>
        <dbReference type="ARBA" id="ARBA00013023"/>
    </source>
</evidence>
<evidence type="ECO:0000256" key="21">
    <source>
        <dbReference type="PIRNR" id="PIRNR001563"/>
    </source>
</evidence>
<dbReference type="InterPro" id="IPR013221">
    <property type="entry name" value="Mur_ligase_cen"/>
</dbReference>
<dbReference type="Pfam" id="PF08245">
    <property type="entry name" value="Mur_ligase_M"/>
    <property type="match status" value="1"/>
</dbReference>
<sequence length="420" mass="45576">MTDSQHPPLPATLDGWLSYLESIHPQSIDMGLERVQQVYQRLALDWSGTQVVTVAGTNGKGSTCALIEQGSMQAGKTCAVYSSPHLVDYRERVRVNGAWLSEARHCAAFTKVEQARGDISLTYFEFGTLAALQLIAESDAELAILEVGLGGRLDAVNVVTPDLAIITSIDVDHSAFLGDTREQIAVEKAGIVRPEARVLIGEPNPPVTLVSAMAERSARVLWLGKDFGYQDVESGFKGWLGQRPLTTDITPKLHPANVATGLMALQQLALLENLELTALLKQIQLTGRCQIVADKPCVMVDVAHNPQAVAYLCQRIGQMNYDRLHLVVGMLKDKAVVESLEPFFGLTANWYLASLPPPRGLTAQDLNSLLPDTQTMLTFDAVETALDAALQQAGEQDLILVFGSFLTVGAVLNRYQPMSG</sequence>
<evidence type="ECO:0000313" key="23">
    <source>
        <dbReference type="EMBL" id="AWL12420.1"/>
    </source>
</evidence>
<dbReference type="PROSITE" id="PS50206">
    <property type="entry name" value="RHODANESE_3"/>
    <property type="match status" value="1"/>
</dbReference>
<dbReference type="OrthoDB" id="9809356at2"/>
<comment type="pathway">
    <text evidence="3">Cofactor biosynthesis; tetrahydrofolylpolyglutamate biosynthesis.</text>
</comment>
<dbReference type="InterPro" id="IPR001645">
    <property type="entry name" value="Folylpolyglutamate_synth"/>
</dbReference>
<evidence type="ECO:0000256" key="6">
    <source>
        <dbReference type="ARBA" id="ARBA00013025"/>
    </source>
</evidence>
<keyword evidence="13" id="KW-0289">Folate biosynthesis</keyword>
<dbReference type="Gene3D" id="3.40.1190.10">
    <property type="entry name" value="Mur-like, catalytic domain"/>
    <property type="match status" value="1"/>
</dbReference>
<dbReference type="AlphaFoldDB" id="A0A2S2E5B3"/>
<evidence type="ECO:0000256" key="2">
    <source>
        <dbReference type="ARBA" id="ARBA00004799"/>
    </source>
</evidence>
<dbReference type="GO" id="GO:0005524">
    <property type="term" value="F:ATP binding"/>
    <property type="evidence" value="ECO:0007669"/>
    <property type="project" value="UniProtKB-KW"/>
</dbReference>
<dbReference type="InterPro" id="IPR036615">
    <property type="entry name" value="Mur_ligase_C_dom_sf"/>
</dbReference>
<keyword evidence="11 21" id="KW-0067">ATP-binding</keyword>
<comment type="catalytic activity">
    <reaction evidence="20">
        <text>7,8-dihydropteroate + L-glutamate + ATP = 7,8-dihydrofolate + ADP + phosphate + H(+)</text>
        <dbReference type="Rhea" id="RHEA:23584"/>
        <dbReference type="ChEBI" id="CHEBI:15378"/>
        <dbReference type="ChEBI" id="CHEBI:17839"/>
        <dbReference type="ChEBI" id="CHEBI:29985"/>
        <dbReference type="ChEBI" id="CHEBI:30616"/>
        <dbReference type="ChEBI" id="CHEBI:43474"/>
        <dbReference type="ChEBI" id="CHEBI:57451"/>
        <dbReference type="ChEBI" id="CHEBI:456216"/>
        <dbReference type="EC" id="6.3.2.12"/>
    </reaction>
</comment>
<comment type="catalytic activity">
    <reaction evidence="18">
        <text>10-formyltetrahydrofolyl-(gamma-L-Glu)(n) + L-glutamate + ATP = 10-formyltetrahydrofolyl-(gamma-L-Glu)(n+1) + ADP + phosphate + H(+)</text>
        <dbReference type="Rhea" id="RHEA:51904"/>
        <dbReference type="Rhea" id="RHEA-COMP:13088"/>
        <dbReference type="Rhea" id="RHEA-COMP:14300"/>
        <dbReference type="ChEBI" id="CHEBI:15378"/>
        <dbReference type="ChEBI" id="CHEBI:29985"/>
        <dbReference type="ChEBI" id="CHEBI:30616"/>
        <dbReference type="ChEBI" id="CHEBI:43474"/>
        <dbReference type="ChEBI" id="CHEBI:134413"/>
        <dbReference type="ChEBI" id="CHEBI:456216"/>
        <dbReference type="EC" id="6.3.2.17"/>
    </reaction>
</comment>
<evidence type="ECO:0000313" key="24">
    <source>
        <dbReference type="Proteomes" id="UP000245728"/>
    </source>
</evidence>
<dbReference type="GO" id="GO:0046654">
    <property type="term" value="P:tetrahydrofolate biosynthetic process"/>
    <property type="evidence" value="ECO:0007669"/>
    <property type="project" value="UniProtKB-UniPathway"/>
</dbReference>
<dbReference type="InterPro" id="IPR036565">
    <property type="entry name" value="Mur-like_cat_sf"/>
</dbReference>
<evidence type="ECO:0000256" key="11">
    <source>
        <dbReference type="ARBA" id="ARBA00022840"/>
    </source>
</evidence>
<dbReference type="NCBIfam" id="TIGR01499">
    <property type="entry name" value="folC"/>
    <property type="match status" value="1"/>
</dbReference>
<feature type="domain" description="Rhodanese" evidence="22">
    <location>
        <begin position="165"/>
        <end position="248"/>
    </location>
</feature>
<keyword evidence="10 21" id="KW-0547">Nucleotide-binding</keyword>
<comment type="catalytic activity">
    <reaction evidence="17">
        <text>(6S)-5,6,7,8-tetrahydrofolyl-(gamma-L-Glu)(n) + L-glutamate + ATP = (6S)-5,6,7,8-tetrahydrofolyl-(gamma-L-Glu)(n+1) + ADP + phosphate + H(+)</text>
        <dbReference type="Rhea" id="RHEA:10580"/>
        <dbReference type="Rhea" id="RHEA-COMP:14738"/>
        <dbReference type="Rhea" id="RHEA-COMP:14740"/>
        <dbReference type="ChEBI" id="CHEBI:15378"/>
        <dbReference type="ChEBI" id="CHEBI:29985"/>
        <dbReference type="ChEBI" id="CHEBI:30616"/>
        <dbReference type="ChEBI" id="CHEBI:43474"/>
        <dbReference type="ChEBI" id="CHEBI:141005"/>
        <dbReference type="ChEBI" id="CHEBI:456216"/>
        <dbReference type="EC" id="6.3.2.17"/>
    </reaction>
</comment>
<evidence type="ECO:0000256" key="14">
    <source>
        <dbReference type="ARBA" id="ARBA00030048"/>
    </source>
</evidence>
<dbReference type="GO" id="GO:0046872">
    <property type="term" value="F:metal ion binding"/>
    <property type="evidence" value="ECO:0007669"/>
    <property type="project" value="UniProtKB-KW"/>
</dbReference>
<dbReference type="GO" id="GO:0005737">
    <property type="term" value="C:cytoplasm"/>
    <property type="evidence" value="ECO:0007669"/>
    <property type="project" value="TreeGrafter"/>
</dbReference>
<comment type="pathway">
    <text evidence="2">Cofactor biosynthesis; tetrahydrofolate biosynthesis; 7,8-dihydrofolate from 2-amino-4-hydroxy-6-hydroxymethyl-7,8-dihydropteridine diphosphate and 4-aminobenzoate: step 2/2.</text>
</comment>
<dbReference type="EC" id="6.3.2.17" evidence="6"/>
<evidence type="ECO:0000256" key="12">
    <source>
        <dbReference type="ARBA" id="ARBA00022842"/>
    </source>
</evidence>
<evidence type="ECO:0000256" key="4">
    <source>
        <dbReference type="ARBA" id="ARBA00008276"/>
    </source>
</evidence>
<evidence type="ECO:0000256" key="17">
    <source>
        <dbReference type="ARBA" id="ARBA00047493"/>
    </source>
</evidence>
<dbReference type="PANTHER" id="PTHR11136">
    <property type="entry name" value="FOLYLPOLYGLUTAMATE SYNTHASE-RELATED"/>
    <property type="match status" value="1"/>
</dbReference>
<dbReference type="PIRSF" id="PIRSF001563">
    <property type="entry name" value="Folylpolyglu_synth"/>
    <property type="match status" value="1"/>
</dbReference>
<evidence type="ECO:0000256" key="1">
    <source>
        <dbReference type="ARBA" id="ARBA00002714"/>
    </source>
</evidence>
<evidence type="ECO:0000256" key="7">
    <source>
        <dbReference type="ARBA" id="ARBA00019357"/>
    </source>
</evidence>
<dbReference type="SUPFAM" id="SSF53244">
    <property type="entry name" value="MurD-like peptide ligases, peptide-binding domain"/>
    <property type="match status" value="1"/>
</dbReference>
<keyword evidence="12" id="KW-0460">Magnesium</keyword>
<gene>
    <name evidence="23" type="primary">folC</name>
    <name evidence="23" type="ORF">HMF8227_01950</name>
</gene>
<dbReference type="InterPro" id="IPR004101">
    <property type="entry name" value="Mur_ligase_C"/>
</dbReference>
<evidence type="ECO:0000256" key="18">
    <source>
        <dbReference type="ARBA" id="ARBA00047808"/>
    </source>
</evidence>
<keyword evidence="9" id="KW-0479">Metal-binding</keyword>
<evidence type="ECO:0000256" key="3">
    <source>
        <dbReference type="ARBA" id="ARBA00005150"/>
    </source>
</evidence>
<dbReference type="GO" id="GO:0008841">
    <property type="term" value="F:dihydrofolate synthase activity"/>
    <property type="evidence" value="ECO:0007669"/>
    <property type="project" value="UniProtKB-EC"/>
</dbReference>
<reference evidence="23 24" key="1">
    <citation type="submission" date="2018-05" db="EMBL/GenBank/DDBJ databases">
        <title>Salinimonas sp. HMF8227 Genome sequencing and assembly.</title>
        <authorList>
            <person name="Kang H."/>
            <person name="Kang J."/>
            <person name="Cha I."/>
            <person name="Kim H."/>
            <person name="Joh K."/>
        </authorList>
    </citation>
    <scope>NUCLEOTIDE SEQUENCE [LARGE SCALE GENOMIC DNA]</scope>
    <source>
        <strain evidence="23 24">HMF8227</strain>
    </source>
</reference>
<dbReference type="InterPro" id="IPR001763">
    <property type="entry name" value="Rhodanese-like_dom"/>
</dbReference>
<dbReference type="NCBIfam" id="NF008101">
    <property type="entry name" value="PRK10846.1"/>
    <property type="match status" value="1"/>
</dbReference>
<organism evidence="23 24">
    <name type="scientific">Saliniradius amylolyticus</name>
    <dbReference type="NCBI Taxonomy" id="2183582"/>
    <lineage>
        <taxon>Bacteria</taxon>
        <taxon>Pseudomonadati</taxon>
        <taxon>Pseudomonadota</taxon>
        <taxon>Gammaproteobacteria</taxon>
        <taxon>Alteromonadales</taxon>
        <taxon>Alteromonadaceae</taxon>
        <taxon>Saliniradius</taxon>
    </lineage>
</organism>
<dbReference type="PANTHER" id="PTHR11136:SF0">
    <property type="entry name" value="DIHYDROFOLATE SYNTHETASE-RELATED"/>
    <property type="match status" value="1"/>
</dbReference>
<dbReference type="GO" id="GO:0004326">
    <property type="term" value="F:tetrahydrofolylpolyglutamate synthase activity"/>
    <property type="evidence" value="ECO:0007669"/>
    <property type="project" value="UniProtKB-EC"/>
</dbReference>
<keyword evidence="24" id="KW-1185">Reference proteome</keyword>
<dbReference type="EC" id="6.3.2.12" evidence="5"/>
<protein>
    <recommendedName>
        <fullName evidence="7">Dihydrofolate synthase/folylpolyglutamate synthase</fullName>
        <ecNumber evidence="5">6.3.2.12</ecNumber>
        <ecNumber evidence="6">6.3.2.17</ecNumber>
    </recommendedName>
    <alternativeName>
        <fullName evidence="16">Folylpoly-gamma-glutamate synthetase-dihydrofolate synthetase</fullName>
    </alternativeName>
    <alternativeName>
        <fullName evidence="14">Folylpolyglutamate synthetase</fullName>
    </alternativeName>
    <alternativeName>
        <fullName evidence="15">Tetrahydrofolylpolyglutamate synthase</fullName>
    </alternativeName>
</protein>
<accession>A0A2S2E5B3</accession>
<dbReference type="RefSeq" id="WP_109339997.1">
    <property type="nucleotide sequence ID" value="NZ_CP029347.1"/>
</dbReference>
<evidence type="ECO:0000256" key="16">
    <source>
        <dbReference type="ARBA" id="ARBA00032510"/>
    </source>
</evidence>
<evidence type="ECO:0000256" key="19">
    <source>
        <dbReference type="ARBA" id="ARBA00049035"/>
    </source>
</evidence>
<keyword evidence="8 21" id="KW-0436">Ligase</keyword>
<dbReference type="UniPathway" id="UPA00077">
    <property type="reaction ID" value="UER00157"/>
</dbReference>
<evidence type="ECO:0000256" key="15">
    <source>
        <dbReference type="ARBA" id="ARBA00030592"/>
    </source>
</evidence>
<evidence type="ECO:0000256" key="8">
    <source>
        <dbReference type="ARBA" id="ARBA00022598"/>
    </source>
</evidence>
<evidence type="ECO:0000259" key="22">
    <source>
        <dbReference type="PROSITE" id="PS50206"/>
    </source>
</evidence>
<name>A0A2S2E5B3_9ALTE</name>
<dbReference type="Gene3D" id="3.90.190.20">
    <property type="entry name" value="Mur ligase, C-terminal domain"/>
    <property type="match status" value="1"/>
</dbReference>
<dbReference type="SUPFAM" id="SSF53623">
    <property type="entry name" value="MurD-like peptide ligases, catalytic domain"/>
    <property type="match status" value="1"/>
</dbReference>
<dbReference type="KEGG" id="salh:HMF8227_01950"/>
<proteinExistence type="inferred from homology"/>
<evidence type="ECO:0000256" key="9">
    <source>
        <dbReference type="ARBA" id="ARBA00022723"/>
    </source>
</evidence>
<dbReference type="EMBL" id="CP029347">
    <property type="protein sequence ID" value="AWL12420.1"/>
    <property type="molecule type" value="Genomic_DNA"/>
</dbReference>
<dbReference type="GO" id="GO:0046656">
    <property type="term" value="P:folic acid biosynthetic process"/>
    <property type="evidence" value="ECO:0007669"/>
    <property type="project" value="UniProtKB-KW"/>
</dbReference>
<dbReference type="Proteomes" id="UP000245728">
    <property type="component" value="Chromosome"/>
</dbReference>
<comment type="catalytic activity">
    <reaction evidence="19">
        <text>(6R)-5,10-methylenetetrahydrofolyl-(gamma-L-Glu)(n) + L-glutamate + ATP = (6R)-5,10-methylenetetrahydrofolyl-(gamma-L-Glu)(n+1) + ADP + phosphate + H(+)</text>
        <dbReference type="Rhea" id="RHEA:51912"/>
        <dbReference type="Rhea" id="RHEA-COMP:13257"/>
        <dbReference type="Rhea" id="RHEA-COMP:13258"/>
        <dbReference type="ChEBI" id="CHEBI:15378"/>
        <dbReference type="ChEBI" id="CHEBI:29985"/>
        <dbReference type="ChEBI" id="CHEBI:30616"/>
        <dbReference type="ChEBI" id="CHEBI:43474"/>
        <dbReference type="ChEBI" id="CHEBI:136572"/>
        <dbReference type="ChEBI" id="CHEBI:456216"/>
        <dbReference type="EC" id="6.3.2.17"/>
    </reaction>
</comment>
<evidence type="ECO:0000256" key="10">
    <source>
        <dbReference type="ARBA" id="ARBA00022741"/>
    </source>
</evidence>
<comment type="function">
    <text evidence="1">Functions in two distinct reactions of the de novo folate biosynthetic pathway. Catalyzes the addition of a glutamate residue to dihydropteroate (7,8-dihydropteroate or H2Pte) to form dihydrofolate (7,8-dihydrofolate monoglutamate or H2Pte-Glu). Also catalyzes successive additions of L-glutamate to tetrahydrofolate or 10-formyltetrahydrofolate or 5,10-methylenetetrahydrofolate, leading to folylpolyglutamate derivatives.</text>
</comment>
<dbReference type="Pfam" id="PF02875">
    <property type="entry name" value="Mur_ligase_C"/>
    <property type="match status" value="1"/>
</dbReference>
<evidence type="ECO:0000256" key="20">
    <source>
        <dbReference type="ARBA" id="ARBA00049161"/>
    </source>
</evidence>